<dbReference type="InterPro" id="IPR058245">
    <property type="entry name" value="NreC/VraR/RcsB-like_REC"/>
</dbReference>
<evidence type="ECO:0000259" key="5">
    <source>
        <dbReference type="PROSITE" id="PS50110"/>
    </source>
</evidence>
<dbReference type="Pfam" id="PF00196">
    <property type="entry name" value="GerE"/>
    <property type="match status" value="1"/>
</dbReference>
<dbReference type="CDD" id="cd17535">
    <property type="entry name" value="REC_NarL-like"/>
    <property type="match status" value="1"/>
</dbReference>
<dbReference type="InterPro" id="IPR039420">
    <property type="entry name" value="WalR-like"/>
</dbReference>
<protein>
    <submittedName>
        <fullName evidence="6">Response regulator</fullName>
    </submittedName>
</protein>
<dbReference type="PROSITE" id="PS50043">
    <property type="entry name" value="HTH_LUXR_2"/>
    <property type="match status" value="1"/>
</dbReference>
<keyword evidence="2" id="KW-0238">DNA-binding</keyword>
<sequence length="220" mass="24848">MAEKIKVYLADDHQMLIEGMKAVIKTNDNFEVVGFSLNGMQLIEQVERAEADILVMDINMPEKDGIAVLKELSITKTPFKVIVLSSYDDLKLVKEVIKLGARGYLTKQSVGDSIIEALTEVHNGQEYFCNIMQEKILASFSQNNKKEDQSGLLPPIYLTDRELVIIKLIALEYSGKMISEKLFISTNTVETHRKNLLKKLNVKSSIGLVKYAIKNNLIHF</sequence>
<dbReference type="InterPro" id="IPR011006">
    <property type="entry name" value="CheY-like_superfamily"/>
</dbReference>
<gene>
    <name evidence="6" type="ORF">ACFQ0S_08685</name>
</gene>
<name>A0ABW3J497_9FLAO</name>
<evidence type="ECO:0000256" key="2">
    <source>
        <dbReference type="ARBA" id="ARBA00023125"/>
    </source>
</evidence>
<dbReference type="Proteomes" id="UP001597051">
    <property type="component" value="Unassembled WGS sequence"/>
</dbReference>
<dbReference type="CDD" id="cd06170">
    <property type="entry name" value="LuxR_C_like"/>
    <property type="match status" value="1"/>
</dbReference>
<dbReference type="RefSeq" id="WP_379756111.1">
    <property type="nucleotide sequence ID" value="NZ_JBHSYB010000024.1"/>
</dbReference>
<evidence type="ECO:0000313" key="7">
    <source>
        <dbReference type="Proteomes" id="UP001597051"/>
    </source>
</evidence>
<evidence type="ECO:0000259" key="4">
    <source>
        <dbReference type="PROSITE" id="PS50043"/>
    </source>
</evidence>
<dbReference type="PRINTS" id="PR00038">
    <property type="entry name" value="HTHLUXR"/>
</dbReference>
<accession>A0ABW3J497</accession>
<feature type="domain" description="Response regulatory" evidence="5">
    <location>
        <begin position="6"/>
        <end position="122"/>
    </location>
</feature>
<dbReference type="SMART" id="SM00421">
    <property type="entry name" value="HTH_LUXR"/>
    <property type="match status" value="1"/>
</dbReference>
<dbReference type="InterPro" id="IPR000792">
    <property type="entry name" value="Tscrpt_reg_LuxR_C"/>
</dbReference>
<dbReference type="InterPro" id="IPR016032">
    <property type="entry name" value="Sig_transdc_resp-reg_C-effctor"/>
</dbReference>
<dbReference type="PANTHER" id="PTHR43214">
    <property type="entry name" value="TWO-COMPONENT RESPONSE REGULATOR"/>
    <property type="match status" value="1"/>
</dbReference>
<dbReference type="EMBL" id="JBHTIZ010000023">
    <property type="protein sequence ID" value="MFD0984546.1"/>
    <property type="molecule type" value="Genomic_DNA"/>
</dbReference>
<comment type="caution">
    <text evidence="6">The sequence shown here is derived from an EMBL/GenBank/DDBJ whole genome shotgun (WGS) entry which is preliminary data.</text>
</comment>
<evidence type="ECO:0000256" key="3">
    <source>
        <dbReference type="PROSITE-ProRule" id="PRU00169"/>
    </source>
</evidence>
<dbReference type="PANTHER" id="PTHR43214:SF43">
    <property type="entry name" value="TWO-COMPONENT RESPONSE REGULATOR"/>
    <property type="match status" value="1"/>
</dbReference>
<keyword evidence="7" id="KW-1185">Reference proteome</keyword>
<dbReference type="PROSITE" id="PS50110">
    <property type="entry name" value="RESPONSE_REGULATORY"/>
    <property type="match status" value="1"/>
</dbReference>
<dbReference type="InterPro" id="IPR001789">
    <property type="entry name" value="Sig_transdc_resp-reg_receiver"/>
</dbReference>
<dbReference type="SUPFAM" id="SSF52172">
    <property type="entry name" value="CheY-like"/>
    <property type="match status" value="1"/>
</dbReference>
<dbReference type="SMART" id="SM00448">
    <property type="entry name" value="REC"/>
    <property type="match status" value="1"/>
</dbReference>
<evidence type="ECO:0000256" key="1">
    <source>
        <dbReference type="ARBA" id="ARBA00022553"/>
    </source>
</evidence>
<dbReference type="Pfam" id="PF00072">
    <property type="entry name" value="Response_reg"/>
    <property type="match status" value="1"/>
</dbReference>
<dbReference type="SUPFAM" id="SSF46894">
    <property type="entry name" value="C-terminal effector domain of the bipartite response regulators"/>
    <property type="match status" value="1"/>
</dbReference>
<feature type="modified residue" description="4-aspartylphosphate" evidence="3">
    <location>
        <position position="57"/>
    </location>
</feature>
<feature type="domain" description="HTH luxR-type" evidence="4">
    <location>
        <begin position="151"/>
        <end position="216"/>
    </location>
</feature>
<evidence type="ECO:0000313" key="6">
    <source>
        <dbReference type="EMBL" id="MFD0984546.1"/>
    </source>
</evidence>
<organism evidence="6 7">
    <name type="scientific">Flavobacterium myungsuense</name>
    <dbReference type="NCBI Taxonomy" id="651823"/>
    <lineage>
        <taxon>Bacteria</taxon>
        <taxon>Pseudomonadati</taxon>
        <taxon>Bacteroidota</taxon>
        <taxon>Flavobacteriia</taxon>
        <taxon>Flavobacteriales</taxon>
        <taxon>Flavobacteriaceae</taxon>
        <taxon>Flavobacterium</taxon>
    </lineage>
</organism>
<dbReference type="Gene3D" id="3.40.50.2300">
    <property type="match status" value="1"/>
</dbReference>
<keyword evidence="1 3" id="KW-0597">Phosphoprotein</keyword>
<proteinExistence type="predicted"/>
<reference evidence="7" key="1">
    <citation type="journal article" date="2019" name="Int. J. Syst. Evol. Microbiol.">
        <title>The Global Catalogue of Microorganisms (GCM) 10K type strain sequencing project: providing services to taxonomists for standard genome sequencing and annotation.</title>
        <authorList>
            <consortium name="The Broad Institute Genomics Platform"/>
            <consortium name="The Broad Institute Genome Sequencing Center for Infectious Disease"/>
            <person name="Wu L."/>
            <person name="Ma J."/>
        </authorList>
    </citation>
    <scope>NUCLEOTIDE SEQUENCE [LARGE SCALE GENOMIC DNA]</scope>
    <source>
        <strain evidence="7">CECT 7649</strain>
    </source>
</reference>